<keyword evidence="4" id="KW-1185">Reference proteome</keyword>
<evidence type="ECO:0000313" key="3">
    <source>
        <dbReference type="EMBL" id="GAA1660442.1"/>
    </source>
</evidence>
<reference evidence="3 4" key="1">
    <citation type="journal article" date="2019" name="Int. J. Syst. Evol. Microbiol.">
        <title>The Global Catalogue of Microorganisms (GCM) 10K type strain sequencing project: providing services to taxonomists for standard genome sequencing and annotation.</title>
        <authorList>
            <consortium name="The Broad Institute Genomics Platform"/>
            <consortium name="The Broad Institute Genome Sequencing Center for Infectious Disease"/>
            <person name="Wu L."/>
            <person name="Ma J."/>
        </authorList>
    </citation>
    <scope>NUCLEOTIDE SEQUENCE [LARGE SCALE GENOMIC DNA]</scope>
    <source>
        <strain evidence="3 4">JCM 14306</strain>
    </source>
</reference>
<evidence type="ECO:0000256" key="2">
    <source>
        <dbReference type="SAM" id="SignalP"/>
    </source>
</evidence>
<dbReference type="RefSeq" id="WP_344116423.1">
    <property type="nucleotide sequence ID" value="NZ_BAAANE010000015.1"/>
</dbReference>
<proteinExistence type="predicted"/>
<dbReference type="EMBL" id="BAAANE010000015">
    <property type="protein sequence ID" value="GAA1660442.1"/>
    <property type="molecule type" value="Genomic_DNA"/>
</dbReference>
<organism evidence="3 4">
    <name type="scientific">Kribbella alba</name>
    <dbReference type="NCBI Taxonomy" id="190197"/>
    <lineage>
        <taxon>Bacteria</taxon>
        <taxon>Bacillati</taxon>
        <taxon>Actinomycetota</taxon>
        <taxon>Actinomycetes</taxon>
        <taxon>Propionibacteriales</taxon>
        <taxon>Kribbellaceae</taxon>
        <taxon>Kribbella</taxon>
    </lineage>
</organism>
<name>A0ABN2FVE3_9ACTN</name>
<feature type="signal peptide" evidence="2">
    <location>
        <begin position="1"/>
        <end position="22"/>
    </location>
</feature>
<protein>
    <recommendedName>
        <fullName evidence="5">Mce-associated membrane protein</fullName>
    </recommendedName>
</protein>
<dbReference type="Proteomes" id="UP001501319">
    <property type="component" value="Unassembled WGS sequence"/>
</dbReference>
<accession>A0ABN2FVE3</accession>
<gene>
    <name evidence="3" type="ORF">GCM10009744_62580</name>
</gene>
<dbReference type="PROSITE" id="PS51257">
    <property type="entry name" value="PROKAR_LIPOPROTEIN"/>
    <property type="match status" value="1"/>
</dbReference>
<evidence type="ECO:0008006" key="5">
    <source>
        <dbReference type="Google" id="ProtNLM"/>
    </source>
</evidence>
<evidence type="ECO:0000256" key="1">
    <source>
        <dbReference type="SAM" id="MobiDB-lite"/>
    </source>
</evidence>
<feature type="region of interest" description="Disordered" evidence="1">
    <location>
        <begin position="29"/>
        <end position="64"/>
    </location>
</feature>
<sequence>MARRIPGAAVALALLVSIAACGNDKPSGLPTLAPGGSDSSGTPTATTGTPSGPATTDPSATTLPDTIGVHRRKIATKNPTEAAVALAFVRYITVRLTAYNKVEVDQDALAKSSTGTALNEVKADVAGLRSRKQHSVGEVWVDVAKVAVAGNTATVTSCMDNTTVDVDSTGKPSGAPKPFYNIKSTVQFVGGKVWLVSAVTFRGDNPCK</sequence>
<feature type="chain" id="PRO_5045589625" description="Mce-associated membrane protein" evidence="2">
    <location>
        <begin position="23"/>
        <end position="208"/>
    </location>
</feature>
<keyword evidence="2" id="KW-0732">Signal</keyword>
<feature type="compositionally biased region" description="Low complexity" evidence="1">
    <location>
        <begin position="33"/>
        <end position="62"/>
    </location>
</feature>
<comment type="caution">
    <text evidence="3">The sequence shown here is derived from an EMBL/GenBank/DDBJ whole genome shotgun (WGS) entry which is preliminary data.</text>
</comment>
<evidence type="ECO:0000313" key="4">
    <source>
        <dbReference type="Proteomes" id="UP001501319"/>
    </source>
</evidence>